<reference evidence="1" key="2">
    <citation type="journal article" date="2023" name="Proc. Natl. Acad. Sci. U.S.A.">
        <title>A global phylogenomic analysis of the shiitake genus Lentinula.</title>
        <authorList>
            <person name="Sierra-Patev S."/>
            <person name="Min B."/>
            <person name="Naranjo-Ortiz M."/>
            <person name="Looney B."/>
            <person name="Konkel Z."/>
            <person name="Slot J.C."/>
            <person name="Sakamoto Y."/>
            <person name="Steenwyk J.L."/>
            <person name="Rokas A."/>
            <person name="Carro J."/>
            <person name="Camarero S."/>
            <person name="Ferreira P."/>
            <person name="Molpeceres G."/>
            <person name="Ruiz-Duenas F.J."/>
            <person name="Serrano A."/>
            <person name="Henrissat B."/>
            <person name="Drula E."/>
            <person name="Hughes K.W."/>
            <person name="Mata J.L."/>
            <person name="Ishikawa N.K."/>
            <person name="Vargas-Isla R."/>
            <person name="Ushijima S."/>
            <person name="Smith C.A."/>
            <person name="Donoghue J."/>
            <person name="Ahrendt S."/>
            <person name="Andreopoulos W."/>
            <person name="He G."/>
            <person name="LaButti K."/>
            <person name="Lipzen A."/>
            <person name="Ng V."/>
            <person name="Riley R."/>
            <person name="Sandor L."/>
            <person name="Barry K."/>
            <person name="Martinez A.T."/>
            <person name="Xiao Y."/>
            <person name="Gibbons J.G."/>
            <person name="Terashima K."/>
            <person name="Grigoriev I.V."/>
            <person name="Hibbett D."/>
        </authorList>
    </citation>
    <scope>NUCLEOTIDE SEQUENCE</scope>
    <source>
        <strain evidence="1">Sp2 HRB7682 ss15</strain>
    </source>
</reference>
<protein>
    <submittedName>
        <fullName evidence="1">Uncharacterized protein</fullName>
    </submittedName>
</protein>
<gene>
    <name evidence="1" type="ORF">C8J55DRAFT_519792</name>
</gene>
<dbReference type="EMBL" id="JANVFS010000026">
    <property type="protein sequence ID" value="KAJ4472853.1"/>
    <property type="molecule type" value="Genomic_DNA"/>
</dbReference>
<evidence type="ECO:0000313" key="1">
    <source>
        <dbReference type="EMBL" id="KAJ4472853.1"/>
    </source>
</evidence>
<accession>A0A9W9DIY8</accession>
<organism evidence="1 2">
    <name type="scientific">Lentinula lateritia</name>
    <dbReference type="NCBI Taxonomy" id="40482"/>
    <lineage>
        <taxon>Eukaryota</taxon>
        <taxon>Fungi</taxon>
        <taxon>Dikarya</taxon>
        <taxon>Basidiomycota</taxon>
        <taxon>Agaricomycotina</taxon>
        <taxon>Agaricomycetes</taxon>
        <taxon>Agaricomycetidae</taxon>
        <taxon>Agaricales</taxon>
        <taxon>Marasmiineae</taxon>
        <taxon>Omphalotaceae</taxon>
        <taxon>Lentinula</taxon>
    </lineage>
</organism>
<dbReference type="AlphaFoldDB" id="A0A9W9DIY8"/>
<proteinExistence type="predicted"/>
<sequence>MLLTTSHQLCPLRKHIFMPLCILATRPLCVPLNAKAYPCVMSRSRLTACNSVVRQWLQKMEVSLLHEDLPEQMIADFVVSLRLGMRMPISPSSGVRLEAMVIFQKVDHWHGTRGIPTHADLVVPFTVFSAGTRAISDMAFLVCNLARSFITDREPKAEICSLSFETQEDKGVGYVAFTGVSPLWFIRAETTPMFDIVQGSPDSFVMTWPLCRDDLSRKFHIVDTLSRARCMANI</sequence>
<dbReference type="Proteomes" id="UP001150238">
    <property type="component" value="Unassembled WGS sequence"/>
</dbReference>
<evidence type="ECO:0000313" key="2">
    <source>
        <dbReference type="Proteomes" id="UP001150238"/>
    </source>
</evidence>
<name>A0A9W9DIY8_9AGAR</name>
<reference evidence="1" key="1">
    <citation type="submission" date="2022-08" db="EMBL/GenBank/DDBJ databases">
        <authorList>
            <consortium name="DOE Joint Genome Institute"/>
            <person name="Min B."/>
            <person name="Riley R."/>
            <person name="Sierra-Patev S."/>
            <person name="Naranjo-Ortiz M."/>
            <person name="Looney B."/>
            <person name="Konkel Z."/>
            <person name="Slot J.C."/>
            <person name="Sakamoto Y."/>
            <person name="Steenwyk J.L."/>
            <person name="Rokas A."/>
            <person name="Carro J."/>
            <person name="Camarero S."/>
            <person name="Ferreira P."/>
            <person name="Molpeceres G."/>
            <person name="Ruiz-Duenas F.J."/>
            <person name="Serrano A."/>
            <person name="Henrissat B."/>
            <person name="Drula E."/>
            <person name="Hughes K.W."/>
            <person name="Mata J.L."/>
            <person name="Ishikawa N.K."/>
            <person name="Vargas-Isla R."/>
            <person name="Ushijima S."/>
            <person name="Smith C.A."/>
            <person name="Ahrendt S."/>
            <person name="Andreopoulos W."/>
            <person name="He G."/>
            <person name="Labutti K."/>
            <person name="Lipzen A."/>
            <person name="Ng V."/>
            <person name="Sandor L."/>
            <person name="Barry K."/>
            <person name="Martinez A.T."/>
            <person name="Xiao Y."/>
            <person name="Gibbons J.G."/>
            <person name="Terashima K."/>
            <person name="Hibbett D.S."/>
            <person name="Grigoriev I.V."/>
        </authorList>
    </citation>
    <scope>NUCLEOTIDE SEQUENCE</scope>
    <source>
        <strain evidence="1">Sp2 HRB7682 ss15</strain>
    </source>
</reference>
<comment type="caution">
    <text evidence="1">The sequence shown here is derived from an EMBL/GenBank/DDBJ whole genome shotgun (WGS) entry which is preliminary data.</text>
</comment>